<organism evidence="1 2">
    <name type="scientific">Mycolicibacterium vanbaalenii (strain DSM 7251 / JCM 13017 / BCRC 16820 / KCTC 9966 / NRRL B-24157 / PYR-1)</name>
    <name type="common">Mycobacterium vanbaalenii</name>
    <dbReference type="NCBI Taxonomy" id="350058"/>
    <lineage>
        <taxon>Bacteria</taxon>
        <taxon>Bacillati</taxon>
        <taxon>Actinomycetota</taxon>
        <taxon>Actinomycetes</taxon>
        <taxon>Mycobacteriales</taxon>
        <taxon>Mycobacteriaceae</taxon>
        <taxon>Mycolicibacterium</taxon>
    </lineage>
</organism>
<dbReference type="HOGENOM" id="CLU_2012789_0_0_11"/>
<proteinExistence type="predicted"/>
<evidence type="ECO:0000313" key="2">
    <source>
        <dbReference type="Proteomes" id="UP000009159"/>
    </source>
</evidence>
<sequence length="125" mass="14325">MSGRRTPELRPSTQASLGYSDTWGPYWDAMFKPRLVTSWIDWKRCSTGVNVARRLWSQREYWRRVYESVHGDDPAGWPSQHPGIVLDALSASGYAGCLRCQWLSGARSPLRAARRHETTDGSWRV</sequence>
<evidence type="ECO:0000313" key="1">
    <source>
        <dbReference type="EMBL" id="ABM11941.1"/>
    </source>
</evidence>
<gene>
    <name evidence="1" type="ordered locus">Mvan_1104</name>
</gene>
<protein>
    <submittedName>
        <fullName evidence="1">Uncharacterized protein</fullName>
    </submittedName>
</protein>
<dbReference type="KEGG" id="mva:Mvan_1104"/>
<dbReference type="AlphaFoldDB" id="A1T441"/>
<dbReference type="Proteomes" id="UP000009159">
    <property type="component" value="Chromosome"/>
</dbReference>
<dbReference type="EMBL" id="CP000511">
    <property type="protein sequence ID" value="ABM11941.1"/>
    <property type="molecule type" value="Genomic_DNA"/>
</dbReference>
<reference evidence="1" key="1">
    <citation type="submission" date="2006-12" db="EMBL/GenBank/DDBJ databases">
        <title>Complete sequence of Mycobacterium vanbaalenii PYR-1.</title>
        <authorList>
            <consortium name="US DOE Joint Genome Institute"/>
            <person name="Copeland A."/>
            <person name="Lucas S."/>
            <person name="Lapidus A."/>
            <person name="Barry K."/>
            <person name="Detter J.C."/>
            <person name="Glavina del Rio T."/>
            <person name="Hammon N."/>
            <person name="Israni S."/>
            <person name="Dalin E."/>
            <person name="Tice H."/>
            <person name="Pitluck S."/>
            <person name="Singan V."/>
            <person name="Schmutz J."/>
            <person name="Larimer F."/>
            <person name="Land M."/>
            <person name="Hauser L."/>
            <person name="Kyrpides N."/>
            <person name="Anderson I.J."/>
            <person name="Miller C."/>
            <person name="Richardson P."/>
        </authorList>
    </citation>
    <scope>NUCLEOTIDE SEQUENCE [LARGE SCALE GENOMIC DNA]</scope>
    <source>
        <strain evidence="1">PYR-1</strain>
    </source>
</reference>
<dbReference type="STRING" id="350058.Mvan_1104"/>
<dbReference type="eggNOG" id="ENOG5030A5X">
    <property type="taxonomic scope" value="Bacteria"/>
</dbReference>
<keyword evidence="2" id="KW-1185">Reference proteome</keyword>
<name>A1T441_MYCVP</name>
<accession>A1T441</accession>
<dbReference type="RefSeq" id="WP_011778376.1">
    <property type="nucleotide sequence ID" value="NC_008726.1"/>
</dbReference>